<gene>
    <name evidence="3" type="ORF">CBR_g30799</name>
</gene>
<accession>A0A388JXI1</accession>
<organism evidence="3 4">
    <name type="scientific">Chara braunii</name>
    <name type="common">Braun's stonewort</name>
    <dbReference type="NCBI Taxonomy" id="69332"/>
    <lineage>
        <taxon>Eukaryota</taxon>
        <taxon>Viridiplantae</taxon>
        <taxon>Streptophyta</taxon>
        <taxon>Charophyceae</taxon>
        <taxon>Charales</taxon>
        <taxon>Characeae</taxon>
        <taxon>Chara</taxon>
    </lineage>
</organism>
<reference evidence="3 4" key="1">
    <citation type="journal article" date="2018" name="Cell">
        <title>The Chara Genome: Secondary Complexity and Implications for Plant Terrestrialization.</title>
        <authorList>
            <person name="Nishiyama T."/>
            <person name="Sakayama H."/>
            <person name="Vries J.D."/>
            <person name="Buschmann H."/>
            <person name="Saint-Marcoux D."/>
            <person name="Ullrich K.K."/>
            <person name="Haas F.B."/>
            <person name="Vanderstraeten L."/>
            <person name="Becker D."/>
            <person name="Lang D."/>
            <person name="Vosolsobe S."/>
            <person name="Rombauts S."/>
            <person name="Wilhelmsson P.K.I."/>
            <person name="Janitza P."/>
            <person name="Kern R."/>
            <person name="Heyl A."/>
            <person name="Rumpler F."/>
            <person name="Villalobos L.I.A.C."/>
            <person name="Clay J.M."/>
            <person name="Skokan R."/>
            <person name="Toyoda A."/>
            <person name="Suzuki Y."/>
            <person name="Kagoshima H."/>
            <person name="Schijlen E."/>
            <person name="Tajeshwar N."/>
            <person name="Catarino B."/>
            <person name="Hetherington A.J."/>
            <person name="Saltykova A."/>
            <person name="Bonnot C."/>
            <person name="Breuninger H."/>
            <person name="Symeonidi A."/>
            <person name="Radhakrishnan G.V."/>
            <person name="Van Nieuwerburgh F."/>
            <person name="Deforce D."/>
            <person name="Chang C."/>
            <person name="Karol K.G."/>
            <person name="Hedrich R."/>
            <person name="Ulvskov P."/>
            <person name="Glockner G."/>
            <person name="Delwiche C.F."/>
            <person name="Petrasek J."/>
            <person name="Van de Peer Y."/>
            <person name="Friml J."/>
            <person name="Beilby M."/>
            <person name="Dolan L."/>
            <person name="Kohara Y."/>
            <person name="Sugano S."/>
            <person name="Fujiyama A."/>
            <person name="Delaux P.-M."/>
            <person name="Quint M."/>
            <person name="TheiBen G."/>
            <person name="Hagemann M."/>
            <person name="Harholt J."/>
            <person name="Dunand C."/>
            <person name="Zachgo S."/>
            <person name="Langdale J."/>
            <person name="Maumus F."/>
            <person name="Straeten D.V.D."/>
            <person name="Gould S.B."/>
            <person name="Rensing S.A."/>
        </authorList>
    </citation>
    <scope>NUCLEOTIDE SEQUENCE [LARGE SCALE GENOMIC DNA]</scope>
    <source>
        <strain evidence="3 4">S276</strain>
    </source>
</reference>
<evidence type="ECO:0000313" key="4">
    <source>
        <dbReference type="Proteomes" id="UP000265515"/>
    </source>
</evidence>
<feature type="compositionally biased region" description="Basic and acidic residues" evidence="2">
    <location>
        <begin position="144"/>
        <end position="154"/>
    </location>
</feature>
<feature type="compositionally biased region" description="Basic and acidic residues" evidence="2">
    <location>
        <begin position="1"/>
        <end position="61"/>
    </location>
</feature>
<evidence type="ECO:0000313" key="3">
    <source>
        <dbReference type="EMBL" id="GBG62478.1"/>
    </source>
</evidence>
<feature type="compositionally biased region" description="Polar residues" evidence="2">
    <location>
        <begin position="310"/>
        <end position="319"/>
    </location>
</feature>
<comment type="caution">
    <text evidence="3">The sequence shown here is derived from an EMBL/GenBank/DDBJ whole genome shotgun (WGS) entry which is preliminary data.</text>
</comment>
<evidence type="ECO:0000256" key="1">
    <source>
        <dbReference type="SAM" id="Coils"/>
    </source>
</evidence>
<sequence length="439" mass="51087">MAGRREYDDGYTRRRNESCGGGRGRDDRERDYHGNYERREDRRFEEVGREDRPRNEEERGRQPAGMEISFERRFEPGGSSGRPPLICYGCKVVGHYHNDCWRFWTNEETRRRMEADGYQCPPEFARRGRSVSPRQQKLVHLKRSPSEEPRTSSRLDDLGKTVATMKDFVDLEMARREVKEQKKREKELAKQREEEEQATVEQARRIKEQREMKKLEKQKRCEADREAITKAVDIQLALRLKNVLEVLKTEVHRVVREIIPELKGKAKVEKTIPSTFNPVEEASEVEEITEGTGGLYISEKRKREEDTPVGDSSSVTTPAKRTMKRATARPLRLTKRLRTRNTHTKVTQSRITRRAQTEIKATLKNSNIDRLQFLDSVRRELINCHHDEIKAICGREEVAYKTKLADLRADVKFGTLDPDAAVVNLTADFDDQTDEEGTN</sequence>
<dbReference type="AlphaFoldDB" id="A0A388JXI1"/>
<protein>
    <recommendedName>
        <fullName evidence="5">CCHC-type domain-containing protein</fullName>
    </recommendedName>
</protein>
<feature type="coiled-coil region" evidence="1">
    <location>
        <begin position="171"/>
        <end position="225"/>
    </location>
</feature>
<dbReference type="Gramene" id="GBG62478">
    <property type="protein sequence ID" value="GBG62478"/>
    <property type="gene ID" value="CBR_g30799"/>
</dbReference>
<dbReference type="EMBL" id="BFEA01000029">
    <property type="protein sequence ID" value="GBG62478.1"/>
    <property type="molecule type" value="Genomic_DNA"/>
</dbReference>
<dbReference type="Proteomes" id="UP000265515">
    <property type="component" value="Unassembled WGS sequence"/>
</dbReference>
<proteinExistence type="predicted"/>
<feature type="region of interest" description="Disordered" evidence="2">
    <location>
        <begin position="124"/>
        <end position="154"/>
    </location>
</feature>
<name>A0A388JXI1_CHABU</name>
<evidence type="ECO:0008006" key="5">
    <source>
        <dbReference type="Google" id="ProtNLM"/>
    </source>
</evidence>
<feature type="region of interest" description="Disordered" evidence="2">
    <location>
        <begin position="1"/>
        <end position="78"/>
    </location>
</feature>
<evidence type="ECO:0000256" key="2">
    <source>
        <dbReference type="SAM" id="MobiDB-lite"/>
    </source>
</evidence>
<keyword evidence="4" id="KW-1185">Reference proteome</keyword>
<feature type="region of interest" description="Disordered" evidence="2">
    <location>
        <begin position="300"/>
        <end position="327"/>
    </location>
</feature>
<keyword evidence="1" id="KW-0175">Coiled coil</keyword>